<dbReference type="Gene3D" id="2.60.120.230">
    <property type="match status" value="1"/>
</dbReference>
<feature type="domain" description="Copper type II ascorbate-dependent monooxygenase C-terminal" evidence="10">
    <location>
        <begin position="317"/>
        <end position="462"/>
    </location>
</feature>
<dbReference type="InterPro" id="IPR008977">
    <property type="entry name" value="PHM/PNGase_F_dom_sf"/>
</dbReference>
<keyword evidence="1" id="KW-0479">Metal-binding</keyword>
<protein>
    <submittedName>
        <fullName evidence="12">Uncharacterized protein</fullName>
    </submittedName>
</protein>
<dbReference type="Pfam" id="PF03712">
    <property type="entry name" value="Cu2_monoox_C"/>
    <property type="match status" value="1"/>
</dbReference>
<keyword evidence="5" id="KW-1015">Disulfide bond</keyword>
<keyword evidence="3" id="KW-0186">Copper</keyword>
<dbReference type="SUPFAM" id="SSF49742">
    <property type="entry name" value="PHM/PNGase F"/>
    <property type="match status" value="2"/>
</dbReference>
<evidence type="ECO:0000256" key="7">
    <source>
        <dbReference type="SAM" id="MobiDB-lite"/>
    </source>
</evidence>
<dbReference type="GO" id="GO:0005507">
    <property type="term" value="F:copper ion binding"/>
    <property type="evidence" value="ECO:0007669"/>
    <property type="project" value="InterPro"/>
</dbReference>
<accession>A0AAN9BZ10</accession>
<comment type="caution">
    <text evidence="12">The sequence shown here is derived from an EMBL/GenBank/DDBJ whole genome shotgun (WGS) entry which is preliminary data.</text>
</comment>
<dbReference type="InterPro" id="IPR024548">
    <property type="entry name" value="Cu2_monoox_C"/>
</dbReference>
<dbReference type="EMBL" id="JBAMIC010000001">
    <property type="protein sequence ID" value="KAK7114207.1"/>
    <property type="molecule type" value="Genomic_DNA"/>
</dbReference>
<feature type="region of interest" description="Disordered" evidence="7">
    <location>
        <begin position="93"/>
        <end position="112"/>
    </location>
</feature>
<dbReference type="PANTHER" id="PTHR10157:SF23">
    <property type="entry name" value="MOXD1 HOMOLOG 1"/>
    <property type="match status" value="1"/>
</dbReference>
<reference evidence="12 13" key="1">
    <citation type="submission" date="2024-02" db="EMBL/GenBank/DDBJ databases">
        <title>Chromosome-scale genome assembly of the rough periwinkle Littorina saxatilis.</title>
        <authorList>
            <person name="De Jode A."/>
            <person name="Faria R."/>
            <person name="Formenti G."/>
            <person name="Sims Y."/>
            <person name="Smith T.P."/>
            <person name="Tracey A."/>
            <person name="Wood J.M.D."/>
            <person name="Zagrodzka Z.B."/>
            <person name="Johannesson K."/>
            <person name="Butlin R.K."/>
            <person name="Leder E.H."/>
        </authorList>
    </citation>
    <scope>NUCLEOTIDE SEQUENCE [LARGE SCALE GENOMIC DNA]</scope>
    <source>
        <strain evidence="12">Snail1</strain>
        <tissue evidence="12">Muscle</tissue>
    </source>
</reference>
<dbReference type="PROSITE" id="PS00084">
    <property type="entry name" value="CU2_MONOOXYGENASE_1"/>
    <property type="match status" value="1"/>
</dbReference>
<dbReference type="Pfam" id="PF01082">
    <property type="entry name" value="Cu2_monooxygen"/>
    <property type="match status" value="1"/>
</dbReference>
<dbReference type="Proteomes" id="UP001374579">
    <property type="component" value="Unassembled WGS sequence"/>
</dbReference>
<keyword evidence="8" id="KW-0732">Signal</keyword>
<evidence type="ECO:0000313" key="13">
    <source>
        <dbReference type="Proteomes" id="UP001374579"/>
    </source>
</evidence>
<organism evidence="12 13">
    <name type="scientific">Littorina saxatilis</name>
    <dbReference type="NCBI Taxonomy" id="31220"/>
    <lineage>
        <taxon>Eukaryota</taxon>
        <taxon>Metazoa</taxon>
        <taxon>Spiralia</taxon>
        <taxon>Lophotrochozoa</taxon>
        <taxon>Mollusca</taxon>
        <taxon>Gastropoda</taxon>
        <taxon>Caenogastropoda</taxon>
        <taxon>Littorinimorpha</taxon>
        <taxon>Littorinoidea</taxon>
        <taxon>Littorinidae</taxon>
        <taxon>Littorina</taxon>
    </lineage>
</organism>
<dbReference type="InterPro" id="IPR000945">
    <property type="entry name" value="DBH-like"/>
</dbReference>
<keyword evidence="2" id="KW-0560">Oxidoreductase</keyword>
<gene>
    <name evidence="12" type="ORF">V1264_000302</name>
</gene>
<dbReference type="InterPro" id="IPR057626">
    <property type="entry name" value="S-S_Temptin"/>
</dbReference>
<keyword evidence="4" id="KW-0503">Monooxygenase</keyword>
<feature type="domain" description="Temptin Cys/Cys disulfide" evidence="11">
    <location>
        <begin position="34"/>
        <end position="129"/>
    </location>
</feature>
<evidence type="ECO:0000256" key="8">
    <source>
        <dbReference type="SAM" id="SignalP"/>
    </source>
</evidence>
<evidence type="ECO:0000256" key="6">
    <source>
        <dbReference type="ARBA" id="ARBA00023180"/>
    </source>
</evidence>
<dbReference type="AlphaFoldDB" id="A0AAN9BZ10"/>
<evidence type="ECO:0000256" key="5">
    <source>
        <dbReference type="ARBA" id="ARBA00023157"/>
    </source>
</evidence>
<evidence type="ECO:0000256" key="3">
    <source>
        <dbReference type="ARBA" id="ARBA00023008"/>
    </source>
</evidence>
<evidence type="ECO:0000313" key="12">
    <source>
        <dbReference type="EMBL" id="KAK7114207.1"/>
    </source>
</evidence>
<keyword evidence="13" id="KW-1185">Reference proteome</keyword>
<evidence type="ECO:0000259" key="9">
    <source>
        <dbReference type="Pfam" id="PF01082"/>
    </source>
</evidence>
<keyword evidence="6" id="KW-0325">Glycoprotein</keyword>
<evidence type="ECO:0000259" key="10">
    <source>
        <dbReference type="Pfam" id="PF03712"/>
    </source>
</evidence>
<dbReference type="InterPro" id="IPR036939">
    <property type="entry name" value="Cu2_ascorb_mOase_N_sf"/>
</dbReference>
<dbReference type="Gene3D" id="2.60.120.310">
    <property type="entry name" value="Copper type II, ascorbate-dependent monooxygenase, N-terminal domain"/>
    <property type="match status" value="1"/>
</dbReference>
<evidence type="ECO:0000256" key="4">
    <source>
        <dbReference type="ARBA" id="ARBA00023033"/>
    </source>
</evidence>
<feature type="chain" id="PRO_5042944200" evidence="8">
    <location>
        <begin position="35"/>
        <end position="721"/>
    </location>
</feature>
<evidence type="ECO:0000256" key="2">
    <source>
        <dbReference type="ARBA" id="ARBA00023002"/>
    </source>
</evidence>
<feature type="domain" description="Copper type II ascorbate-dependent monooxygenase N-terminal" evidence="9">
    <location>
        <begin position="181"/>
        <end position="297"/>
    </location>
</feature>
<dbReference type="InterPro" id="IPR014784">
    <property type="entry name" value="Cu2_ascorb_mOase-like_C"/>
</dbReference>
<feature type="compositionally biased region" description="Polar residues" evidence="7">
    <location>
        <begin position="580"/>
        <end position="635"/>
    </location>
</feature>
<feature type="compositionally biased region" description="Polar residues" evidence="7">
    <location>
        <begin position="642"/>
        <end position="674"/>
    </location>
</feature>
<proteinExistence type="predicted"/>
<name>A0AAN9BZ10_9CAEN</name>
<feature type="region of interest" description="Disordered" evidence="7">
    <location>
        <begin position="565"/>
        <end position="674"/>
    </location>
</feature>
<sequence length="721" mass="78433">MIRFNSIRLNICGATMSRSLLAAILCLLAKDGDGYGIYQNRIPNGDSVPSPCNPNVIWRGVGHLNAQGGGIRNKFGLDFAAAGHTWTRELCQKDSDEDGKTNGQELGDPDCTWTPNSLPPLDTGLSHPAVCEPIDSETCKSKAQEGGLYLKQEEWIADACKSGTFECPATNAADVERLTFQIPPTKVPNKVTSYMCQTFRVDDVSRDRHMIATRAIINNTNVMHHMVLFGCRDPNTPIFDVPYECGMSPGYSCGSILSVWTLGLDGECFYDLSGIRVGLNGLKVLAMQYHWNNPTQEDNYMDSSGMEMYFTPNLRDYDSGVAMFGQESILIPPYSTGTDVTGECTETCMNTMVKGQGINITYAFNHMHYLGVSQSVEQHRNGQFLRNITNDVVYNYDSPRTYQFEPPLEVLPGDRIVTKCHYKSPKRGITTFYGDETLDEMCYIFFTYYPFQNMPSPFCLAHDEWVYCDPATRKGCQQDDIGKFFTGFNNTELYQNITTRCEHFSPCITECKEAILTARASDPCLADPASWRILSNSLASSPDFNTFRAHLASCQVELYLEEHPTTSPATKSPSECECSSGATDNAATSTLPSGAETTSRAPDNAATSTLPSGAETTSRAPDNAATDNPTTTKSPSECECSSGATDNAATSTLPSGAETTSRAPDNAATDNPTSNCGAANNQATTKATCECDDSSGAVGNEANSLLAKFAVALICLVLLKG</sequence>
<feature type="signal peptide" evidence="8">
    <location>
        <begin position="1"/>
        <end position="34"/>
    </location>
</feature>
<dbReference type="InterPro" id="IPR000323">
    <property type="entry name" value="Cu2_ascorb_mOase_N"/>
</dbReference>
<evidence type="ECO:0000256" key="1">
    <source>
        <dbReference type="ARBA" id="ARBA00022723"/>
    </source>
</evidence>
<evidence type="ECO:0000259" key="11">
    <source>
        <dbReference type="Pfam" id="PF24784"/>
    </source>
</evidence>
<dbReference type="Pfam" id="PF24784">
    <property type="entry name" value="Temptin_C"/>
    <property type="match status" value="1"/>
</dbReference>
<dbReference type="InterPro" id="IPR020611">
    <property type="entry name" value="Cu2_ascorb_mOase_CS-1"/>
</dbReference>
<dbReference type="GO" id="GO:0004500">
    <property type="term" value="F:dopamine beta-monooxygenase activity"/>
    <property type="evidence" value="ECO:0007669"/>
    <property type="project" value="InterPro"/>
</dbReference>
<dbReference type="PANTHER" id="PTHR10157">
    <property type="entry name" value="DOPAMINE BETA HYDROXYLASE RELATED"/>
    <property type="match status" value="1"/>
</dbReference>